<name>A0AAE1A6F4_9GAST</name>
<proteinExistence type="predicted"/>
<feature type="region of interest" description="Disordered" evidence="1">
    <location>
        <begin position="1"/>
        <end position="27"/>
    </location>
</feature>
<feature type="region of interest" description="Disordered" evidence="1">
    <location>
        <begin position="231"/>
        <end position="251"/>
    </location>
</feature>
<accession>A0AAE1A6F4</accession>
<feature type="region of interest" description="Disordered" evidence="1">
    <location>
        <begin position="350"/>
        <end position="440"/>
    </location>
</feature>
<dbReference type="EMBL" id="JAWDGP010002535">
    <property type="protein sequence ID" value="KAK3782149.1"/>
    <property type="molecule type" value="Genomic_DNA"/>
</dbReference>
<feature type="compositionally biased region" description="Polar residues" evidence="1">
    <location>
        <begin position="389"/>
        <end position="399"/>
    </location>
</feature>
<feature type="compositionally biased region" description="Polar residues" evidence="1">
    <location>
        <begin position="406"/>
        <end position="416"/>
    </location>
</feature>
<feature type="compositionally biased region" description="Basic and acidic residues" evidence="1">
    <location>
        <begin position="431"/>
        <end position="440"/>
    </location>
</feature>
<comment type="caution">
    <text evidence="2">The sequence shown here is derived from an EMBL/GenBank/DDBJ whole genome shotgun (WGS) entry which is preliminary data.</text>
</comment>
<gene>
    <name evidence="2" type="ORF">RRG08_032902</name>
</gene>
<evidence type="ECO:0000256" key="1">
    <source>
        <dbReference type="SAM" id="MobiDB-lite"/>
    </source>
</evidence>
<keyword evidence="3" id="KW-1185">Reference proteome</keyword>
<dbReference type="Proteomes" id="UP001283361">
    <property type="component" value="Unassembled WGS sequence"/>
</dbReference>
<protein>
    <submittedName>
        <fullName evidence="2">Uncharacterized protein</fullName>
    </submittedName>
</protein>
<evidence type="ECO:0000313" key="3">
    <source>
        <dbReference type="Proteomes" id="UP001283361"/>
    </source>
</evidence>
<feature type="compositionally biased region" description="Polar residues" evidence="1">
    <location>
        <begin position="356"/>
        <end position="365"/>
    </location>
</feature>
<evidence type="ECO:0000313" key="2">
    <source>
        <dbReference type="EMBL" id="KAK3782149.1"/>
    </source>
</evidence>
<feature type="compositionally biased region" description="Polar residues" evidence="1">
    <location>
        <begin position="372"/>
        <end position="382"/>
    </location>
</feature>
<dbReference type="AlphaFoldDB" id="A0AAE1A6F4"/>
<sequence>MATFALAPVKSSEETTPGRPFSPNMNRIDIEAPLGEDIPVIEVEDNDGQESRARWERRLSCQEMDSVLNDLRKVMATSRSLPKNEGSVIECKLQKQLIDIGGDAEKTIDDTINSMQDWLENLRRSLKAHVASHHFTEGREALPLRLMDEETRKKRTDSGICSQEVPYNISTEDHEAYFTQMQIESLKEDQACAMLPEESSSKSDDETTSGDCNQCFGSYDSCECKGLTQEELRREPVPKQGPRRQAIVSFSQLPQGKVQEDSIKTSVSSSNEYLKNPTSSFQAFTETTDLNIHRTAFIPGSIQTDDSQTPITASIPATTKTDDSQTPITAFIPAFTTPVTLSNSVFTQTHDDKTSESASISAFTQTDDDKTSNATSISTFTQTDDDETSNATSISTFTQTDDDKTSNATSISTFTQTDDDETSISAFTQTDDSKTSLKSH</sequence>
<organism evidence="2 3">
    <name type="scientific">Elysia crispata</name>
    <name type="common">lettuce slug</name>
    <dbReference type="NCBI Taxonomy" id="231223"/>
    <lineage>
        <taxon>Eukaryota</taxon>
        <taxon>Metazoa</taxon>
        <taxon>Spiralia</taxon>
        <taxon>Lophotrochozoa</taxon>
        <taxon>Mollusca</taxon>
        <taxon>Gastropoda</taxon>
        <taxon>Heterobranchia</taxon>
        <taxon>Euthyneura</taxon>
        <taxon>Panpulmonata</taxon>
        <taxon>Sacoglossa</taxon>
        <taxon>Placobranchoidea</taxon>
        <taxon>Plakobranchidae</taxon>
        <taxon>Elysia</taxon>
    </lineage>
</organism>
<reference evidence="2" key="1">
    <citation type="journal article" date="2023" name="G3 (Bethesda)">
        <title>A reference genome for the long-term kleptoplast-retaining sea slug Elysia crispata morphotype clarki.</title>
        <authorList>
            <person name="Eastman K.E."/>
            <person name="Pendleton A.L."/>
            <person name="Shaikh M.A."/>
            <person name="Suttiyut T."/>
            <person name="Ogas R."/>
            <person name="Tomko P."/>
            <person name="Gavelis G."/>
            <person name="Widhalm J.R."/>
            <person name="Wisecaver J.H."/>
        </authorList>
    </citation>
    <scope>NUCLEOTIDE SEQUENCE</scope>
    <source>
        <strain evidence="2">ECLA1</strain>
    </source>
</reference>